<evidence type="ECO:0000313" key="3">
    <source>
        <dbReference type="Proteomes" id="UP000433652"/>
    </source>
</evidence>
<gene>
    <name evidence="2" type="ORF">GRI89_16600</name>
</gene>
<organism evidence="2 3">
    <name type="scientific">Croceibacterium salegens</name>
    <dbReference type="NCBI Taxonomy" id="1737568"/>
    <lineage>
        <taxon>Bacteria</taxon>
        <taxon>Pseudomonadati</taxon>
        <taxon>Pseudomonadota</taxon>
        <taxon>Alphaproteobacteria</taxon>
        <taxon>Sphingomonadales</taxon>
        <taxon>Erythrobacteraceae</taxon>
        <taxon>Croceibacterium</taxon>
    </lineage>
</organism>
<evidence type="ECO:0000256" key="1">
    <source>
        <dbReference type="SAM" id="SignalP"/>
    </source>
</evidence>
<feature type="signal peptide" evidence="1">
    <location>
        <begin position="1"/>
        <end position="20"/>
    </location>
</feature>
<protein>
    <submittedName>
        <fullName evidence="2">Uncharacterized protein</fullName>
    </submittedName>
</protein>
<comment type="caution">
    <text evidence="2">The sequence shown here is derived from an EMBL/GenBank/DDBJ whole genome shotgun (WGS) entry which is preliminary data.</text>
</comment>
<dbReference type="OrthoDB" id="662693at2"/>
<evidence type="ECO:0000313" key="2">
    <source>
        <dbReference type="EMBL" id="MXO61165.1"/>
    </source>
</evidence>
<dbReference type="EMBL" id="WTYM01000059">
    <property type="protein sequence ID" value="MXO61165.1"/>
    <property type="molecule type" value="Genomic_DNA"/>
</dbReference>
<dbReference type="RefSeq" id="WP_159797986.1">
    <property type="nucleotide sequence ID" value="NZ_WTYM01000059.1"/>
</dbReference>
<accession>A0A6I4SYN1</accession>
<proteinExistence type="predicted"/>
<sequence length="342" mass="37984">MKLALLLGAMATTFAAPALADDEPKPLFAQDAPLTITIDGPIRKISRSAARSTDPYPATLTIDGETIPITLAARGLSRRQPTSCSFPPLRVQLTGKPTETSPFAGQKTLKLVTHCRERGDFERYALREYAAYRLYNRLTSESLRVRLLRVRYLDAGKDVSEHWGFFIEDIDDAAERMGGKELEVPGVSYAALDSADASRVAMFRYMISDLDFDTAQGPEGTDCCHNSKLVGETKESRSALIPVPYDFDFSGFVNAPYALPPESIGVRSVRERHYRGLCRDNETARQAAREFIAARPALEAEIRGITQIEADDRDHLIGFIADFFDDVATPDLVEKKLLKDCR</sequence>
<keyword evidence="1" id="KW-0732">Signal</keyword>
<keyword evidence="3" id="KW-1185">Reference proteome</keyword>
<reference evidence="2 3" key="1">
    <citation type="submission" date="2019-12" db="EMBL/GenBank/DDBJ databases">
        <title>Genomic-based taxomic classification of the family Erythrobacteraceae.</title>
        <authorList>
            <person name="Xu L."/>
        </authorList>
    </citation>
    <scope>NUCLEOTIDE SEQUENCE [LARGE SCALE GENOMIC DNA]</scope>
    <source>
        <strain evidence="2 3">MCCC 1K01500</strain>
    </source>
</reference>
<dbReference type="AlphaFoldDB" id="A0A6I4SYN1"/>
<dbReference type="Proteomes" id="UP000433652">
    <property type="component" value="Unassembled WGS sequence"/>
</dbReference>
<name>A0A6I4SYN1_9SPHN</name>
<feature type="chain" id="PRO_5026009686" evidence="1">
    <location>
        <begin position="21"/>
        <end position="342"/>
    </location>
</feature>